<dbReference type="EMBL" id="AP024718">
    <property type="protein sequence ID" value="BCX87949.1"/>
    <property type="molecule type" value="Genomic_DNA"/>
</dbReference>
<evidence type="ECO:0000256" key="1">
    <source>
        <dbReference type="SAM" id="Phobius"/>
    </source>
</evidence>
<evidence type="ECO:0000313" key="3">
    <source>
        <dbReference type="Proteomes" id="UP001321450"/>
    </source>
</evidence>
<dbReference type="InterPro" id="IPR012902">
    <property type="entry name" value="N_methyl_site"/>
</dbReference>
<dbReference type="KEGG" id="meiy:MIN45_P0316"/>
<name>A0AAU9C498_9GAMM</name>
<evidence type="ECO:0000313" key="2">
    <source>
        <dbReference type="EMBL" id="BCX87949.1"/>
    </source>
</evidence>
<dbReference type="Pfam" id="PF07963">
    <property type="entry name" value="N_methyl"/>
    <property type="match status" value="1"/>
</dbReference>
<gene>
    <name evidence="2" type="ORF">MIN45_P0316</name>
</gene>
<organism evidence="2 3">
    <name type="scientific">Methylomarinovum tepidoasis</name>
    <dbReference type="NCBI Taxonomy" id="2840183"/>
    <lineage>
        <taxon>Bacteria</taxon>
        <taxon>Pseudomonadati</taxon>
        <taxon>Pseudomonadota</taxon>
        <taxon>Gammaproteobacteria</taxon>
        <taxon>Methylococcales</taxon>
        <taxon>Methylothermaceae</taxon>
        <taxon>Methylomarinovum</taxon>
    </lineage>
</organism>
<dbReference type="Proteomes" id="UP001321450">
    <property type="component" value="Chromosome"/>
</dbReference>
<dbReference type="Gene3D" id="3.30.700.10">
    <property type="entry name" value="Glycoprotein, Type 4 Pilin"/>
    <property type="match status" value="1"/>
</dbReference>
<keyword evidence="1" id="KW-0472">Membrane</keyword>
<protein>
    <recommendedName>
        <fullName evidence="4">Prepilin-type N-terminal cleavage/methylation domain-containing protein</fullName>
    </recommendedName>
</protein>
<dbReference type="NCBIfam" id="TIGR02532">
    <property type="entry name" value="IV_pilin_GFxxxE"/>
    <property type="match status" value="1"/>
</dbReference>
<evidence type="ECO:0008006" key="4">
    <source>
        <dbReference type="Google" id="ProtNLM"/>
    </source>
</evidence>
<dbReference type="InterPro" id="IPR045584">
    <property type="entry name" value="Pilin-like"/>
</dbReference>
<keyword evidence="1" id="KW-1133">Transmembrane helix</keyword>
<dbReference type="SUPFAM" id="SSF54523">
    <property type="entry name" value="Pili subunits"/>
    <property type="match status" value="1"/>
</dbReference>
<keyword evidence="3" id="KW-1185">Reference proteome</keyword>
<proteinExistence type="predicted"/>
<dbReference type="AlphaFoldDB" id="A0AAU9C498"/>
<accession>A0AAU9C498</accession>
<reference evidence="3" key="1">
    <citation type="journal article" date="2024" name="Int. J. Syst. Evol. Microbiol.">
        <title>Methylomarinovum tepidoasis sp. nov., a moderately thermophilic methanotroph of the family Methylothermaceae isolated from a deep-sea hydrothermal field.</title>
        <authorList>
            <person name="Hirayama H."/>
            <person name="Takaki Y."/>
            <person name="Abe M."/>
            <person name="Miyazaki M."/>
            <person name="Uematsu K."/>
            <person name="Matsui Y."/>
            <person name="Takai K."/>
        </authorList>
    </citation>
    <scope>NUCLEOTIDE SEQUENCE [LARGE SCALE GENOMIC DNA]</scope>
    <source>
        <strain evidence="3">IN45</strain>
    </source>
</reference>
<dbReference type="PROSITE" id="PS00409">
    <property type="entry name" value="PROKAR_NTER_METHYL"/>
    <property type="match status" value="1"/>
</dbReference>
<feature type="transmembrane region" description="Helical" evidence="1">
    <location>
        <begin position="12"/>
        <end position="34"/>
    </location>
</feature>
<keyword evidence="1" id="KW-0812">Transmembrane</keyword>
<sequence>MKTSLGTKGGQGGFTLVEIAIVLVVVGLLLGGVMKGQEIVKNAKIASLQNAVKEVSAAVLAYQDRYKALPGDDKKASEHLGIDKRFNAGKNGGDGYINGKWNSTNESDESRLFWKHLRAAGLLAGSGTDQPTHAFGGLMGIQHSVWNMRGPVLCFQGVPGDVATILDNKLDDGKANSGDVRVSIEDAAYHLEKTYVPCVRL</sequence>